<evidence type="ECO:0000313" key="6">
    <source>
        <dbReference type="EMBL" id="ONH66619.1"/>
    </source>
</evidence>
<dbReference type="InterPro" id="IPR043141">
    <property type="entry name" value="Ribosomal_uL10-like_sf"/>
</dbReference>
<dbReference type="EMBL" id="MPUK01000006">
    <property type="protein sequence ID" value="ONH66619.1"/>
    <property type="molecule type" value="Genomic_DNA"/>
</dbReference>
<dbReference type="InterPro" id="IPR001790">
    <property type="entry name" value="Ribosomal_uL10"/>
</dbReference>
<evidence type="ECO:0000256" key="2">
    <source>
        <dbReference type="ARBA" id="ARBA00022980"/>
    </source>
</evidence>
<keyword evidence="2" id="KW-0689">Ribosomal protein</keyword>
<dbReference type="PANTHER" id="PTHR11560">
    <property type="entry name" value="39S RIBOSOMAL PROTEIN L10, MITOCHONDRIAL"/>
    <property type="match status" value="1"/>
</dbReference>
<dbReference type="OrthoDB" id="360689at2759"/>
<dbReference type="GO" id="GO:1990904">
    <property type="term" value="C:ribonucleoprotein complex"/>
    <property type="evidence" value="ECO:0007669"/>
    <property type="project" value="UniProtKB-KW"/>
</dbReference>
<sequence>MFKLGRLPYVVSPVRLYATAGAATSAKAVPKGVTPVQYLKDPLSRKTYLINRYNTLLSDAQIVLFLHHNNLVKTEINTYRDQIRSFGADMTVVRNHLFKAYLRSEHESEPASVEAYKRNRSVKHSLAPLLNGPTAIVTVKENDPQVVAKILKFTNTTNEKLFIVGARIENNLFDINQIKQFKDLPTKEQLHSQLAGMLTMLSGAGLVQTLQASSQHLYLTLESHRKNNDPSEKKEEESGSEEQ</sequence>
<dbReference type="EMBL" id="LK052887">
    <property type="protein sequence ID" value="CDR39030.1"/>
    <property type="molecule type" value="Genomic_DNA"/>
</dbReference>
<feature type="region of interest" description="Disordered" evidence="4">
    <location>
        <begin position="222"/>
        <end position="243"/>
    </location>
</feature>
<proteinExistence type="inferred from homology"/>
<protein>
    <submittedName>
        <fullName evidence="5">CYFA0S02e11034g1_1</fullName>
    </submittedName>
</protein>
<evidence type="ECO:0000256" key="1">
    <source>
        <dbReference type="ARBA" id="ARBA00008889"/>
    </source>
</evidence>
<dbReference type="STRING" id="36022.A0A061AN70"/>
<evidence type="ECO:0000256" key="3">
    <source>
        <dbReference type="ARBA" id="ARBA00023274"/>
    </source>
</evidence>
<dbReference type="Gene3D" id="3.30.70.1730">
    <property type="match status" value="1"/>
</dbReference>
<dbReference type="Proteomes" id="UP000189513">
    <property type="component" value="Unassembled WGS sequence"/>
</dbReference>
<dbReference type="AlphaFoldDB" id="A0A061AN70"/>
<reference evidence="5" key="1">
    <citation type="journal article" date="2014" name="Genome Announc.">
        <title>Genome sequence of the yeast Cyberlindnera fabianii (Hansenula fabianii).</title>
        <authorList>
            <person name="Freel K.C."/>
            <person name="Sarilar V."/>
            <person name="Neuveglise C."/>
            <person name="Devillers H."/>
            <person name="Friedrich A."/>
            <person name="Schacherer J."/>
        </authorList>
    </citation>
    <scope>NUCLEOTIDE SEQUENCE</scope>
    <source>
        <strain evidence="5">YJS4271</strain>
    </source>
</reference>
<organism evidence="5">
    <name type="scientific">Cyberlindnera fabianii</name>
    <name type="common">Yeast</name>
    <name type="synonym">Hansenula fabianii</name>
    <dbReference type="NCBI Taxonomy" id="36022"/>
    <lineage>
        <taxon>Eukaryota</taxon>
        <taxon>Fungi</taxon>
        <taxon>Dikarya</taxon>
        <taxon>Ascomycota</taxon>
        <taxon>Saccharomycotina</taxon>
        <taxon>Saccharomycetes</taxon>
        <taxon>Phaffomycetales</taxon>
        <taxon>Phaffomycetaceae</taxon>
        <taxon>Cyberlindnera</taxon>
    </lineage>
</organism>
<comment type="similarity">
    <text evidence="1">Belongs to the universal ribosomal protein uL10 family.</text>
</comment>
<dbReference type="GO" id="GO:0005840">
    <property type="term" value="C:ribosome"/>
    <property type="evidence" value="ECO:0007669"/>
    <property type="project" value="UniProtKB-KW"/>
</dbReference>
<dbReference type="InterPro" id="IPR047865">
    <property type="entry name" value="Ribosomal_uL10_bac_type"/>
</dbReference>
<evidence type="ECO:0000313" key="7">
    <source>
        <dbReference type="Proteomes" id="UP000189513"/>
    </source>
</evidence>
<accession>A0A061AN70</accession>
<evidence type="ECO:0000256" key="4">
    <source>
        <dbReference type="SAM" id="MobiDB-lite"/>
    </source>
</evidence>
<dbReference type="Pfam" id="PF00466">
    <property type="entry name" value="Ribosomal_L10"/>
    <property type="match status" value="1"/>
</dbReference>
<keyword evidence="7" id="KW-1185">Reference proteome</keyword>
<reference evidence="7" key="2">
    <citation type="journal article" date="2017" name="Genome Announc.">
        <title>Genome sequences of Cyberlindnera fabianii 65, Pichia kudriavzevii 129, and Saccharomyces cerevisiae 131 isolated from fermented masau fruits in Zimbabwe.</title>
        <authorList>
            <person name="van Rijswijck I.M.H."/>
            <person name="Derks M.F.L."/>
            <person name="Abee T."/>
            <person name="de Ridder D."/>
            <person name="Smid E.J."/>
        </authorList>
    </citation>
    <scope>NUCLEOTIDE SEQUENCE [LARGE SCALE GENOMIC DNA]</scope>
    <source>
        <strain evidence="7">65</strain>
    </source>
</reference>
<dbReference type="SUPFAM" id="SSF160369">
    <property type="entry name" value="Ribosomal protein L10-like"/>
    <property type="match status" value="1"/>
</dbReference>
<reference evidence="6" key="3">
    <citation type="submission" date="2017-01" db="EMBL/GenBank/DDBJ databases">
        <authorList>
            <person name="Mah S.A."/>
            <person name="Swanson W.J."/>
            <person name="Moy G.W."/>
            <person name="Vacquier V.D."/>
        </authorList>
    </citation>
    <scope>NUCLEOTIDE SEQUENCE [LARGE SCALE GENOMIC DNA]</scope>
    <source>
        <strain evidence="6">65</strain>
    </source>
</reference>
<feature type="compositionally biased region" description="Basic and acidic residues" evidence="4">
    <location>
        <begin position="222"/>
        <end position="237"/>
    </location>
</feature>
<evidence type="ECO:0000313" key="5">
    <source>
        <dbReference type="EMBL" id="CDR39030.1"/>
    </source>
</evidence>
<name>A0A061AN70_CYBFA</name>
<keyword evidence="3" id="KW-0687">Ribonucleoprotein</keyword>
<dbReference type="CDD" id="cd05797">
    <property type="entry name" value="Ribosomal_L10"/>
    <property type="match status" value="1"/>
</dbReference>
<dbReference type="OMA" id="FAHHNNL"/>
<dbReference type="VEuPathDB" id="FungiDB:BON22_3487"/>
<gene>
    <name evidence="6" type="ORF">BON22_3487</name>
    <name evidence="5" type="ORF">CYFA0S_02e11034g</name>
</gene>